<evidence type="ECO:0000256" key="2">
    <source>
        <dbReference type="SAM" id="Phobius"/>
    </source>
</evidence>
<dbReference type="RefSeq" id="WP_164043936.1">
    <property type="nucleotide sequence ID" value="NZ_JAAGNZ010000006.1"/>
</dbReference>
<feature type="region of interest" description="Disordered" evidence="1">
    <location>
        <begin position="72"/>
        <end position="113"/>
    </location>
</feature>
<organism evidence="3 4">
    <name type="scientific">Spirosoma agri</name>
    <dbReference type="NCBI Taxonomy" id="1987381"/>
    <lineage>
        <taxon>Bacteria</taxon>
        <taxon>Pseudomonadati</taxon>
        <taxon>Bacteroidota</taxon>
        <taxon>Cytophagia</taxon>
        <taxon>Cytophagales</taxon>
        <taxon>Cytophagaceae</taxon>
        <taxon>Spirosoma</taxon>
    </lineage>
</organism>
<reference evidence="3 4" key="1">
    <citation type="submission" date="2020-02" db="EMBL/GenBank/DDBJ databases">
        <title>Draft genome sequence of two Spirosoma agri KCTC 52727 and Spirosoma terrae KCTC 52035.</title>
        <authorList>
            <person name="Rojas J."/>
            <person name="Ambika Manirajan B."/>
            <person name="Ratering S."/>
            <person name="Suarez C."/>
            <person name="Schnell S."/>
        </authorList>
    </citation>
    <scope>NUCLEOTIDE SEQUENCE [LARGE SCALE GENOMIC DNA]</scope>
    <source>
        <strain evidence="3 4">KCTC 52727</strain>
    </source>
</reference>
<comment type="caution">
    <text evidence="3">The sequence shown here is derived from an EMBL/GenBank/DDBJ whole genome shotgun (WGS) entry which is preliminary data.</text>
</comment>
<gene>
    <name evidence="3" type="ORF">GK091_27410</name>
</gene>
<evidence type="ECO:0000313" key="4">
    <source>
        <dbReference type="Proteomes" id="UP000477386"/>
    </source>
</evidence>
<evidence type="ECO:0000256" key="1">
    <source>
        <dbReference type="SAM" id="MobiDB-lite"/>
    </source>
</evidence>
<evidence type="ECO:0000313" key="3">
    <source>
        <dbReference type="EMBL" id="NEU70624.1"/>
    </source>
</evidence>
<sequence>MLSQYSWGDLIKVVLVALIIYYAYVLIKYYREDIREWISNRGNKPETQPSTDESEEADHSELYAVSHYAPVTGHQSEPAPAPKVVPEPELTSQGRTYQAPSPTVSTTQAPEPDLNGIALDQDEPSEFSMPILADVERPAEQSVAELISAAQRLQANDEGVLIADDPTDVVAANLAEVINQQQNHSAFAGLAFTR</sequence>
<dbReference type="AlphaFoldDB" id="A0A6M0IRC0"/>
<feature type="transmembrane region" description="Helical" evidence="2">
    <location>
        <begin position="6"/>
        <end position="27"/>
    </location>
</feature>
<keyword evidence="2" id="KW-0472">Membrane</keyword>
<keyword evidence="4" id="KW-1185">Reference proteome</keyword>
<accession>A0A6M0IRC0</accession>
<dbReference type="Proteomes" id="UP000477386">
    <property type="component" value="Unassembled WGS sequence"/>
</dbReference>
<dbReference type="EMBL" id="JAAGNZ010000006">
    <property type="protein sequence ID" value="NEU70624.1"/>
    <property type="molecule type" value="Genomic_DNA"/>
</dbReference>
<feature type="compositionally biased region" description="Polar residues" evidence="1">
    <location>
        <begin position="90"/>
        <end position="109"/>
    </location>
</feature>
<name>A0A6M0IRC0_9BACT</name>
<keyword evidence="2" id="KW-1133">Transmembrane helix</keyword>
<protein>
    <submittedName>
        <fullName evidence="3">Uncharacterized protein</fullName>
    </submittedName>
</protein>
<keyword evidence="2" id="KW-0812">Transmembrane</keyword>
<proteinExistence type="predicted"/>